<name>A0ABN9VL32_9DINO</name>
<feature type="region of interest" description="Disordered" evidence="1">
    <location>
        <begin position="1"/>
        <end position="70"/>
    </location>
</feature>
<reference evidence="2" key="1">
    <citation type="submission" date="2023-10" db="EMBL/GenBank/DDBJ databases">
        <authorList>
            <person name="Chen Y."/>
            <person name="Shah S."/>
            <person name="Dougan E. K."/>
            <person name="Thang M."/>
            <person name="Chan C."/>
        </authorList>
    </citation>
    <scope>NUCLEOTIDE SEQUENCE [LARGE SCALE GENOMIC DNA]</scope>
</reference>
<feature type="compositionally biased region" description="Low complexity" evidence="1">
    <location>
        <begin position="12"/>
        <end position="34"/>
    </location>
</feature>
<feature type="compositionally biased region" description="Low complexity" evidence="1">
    <location>
        <begin position="88"/>
        <end position="98"/>
    </location>
</feature>
<gene>
    <name evidence="2" type="ORF">PCOR1329_LOCUS59045</name>
</gene>
<feature type="compositionally biased region" description="Basic residues" evidence="1">
    <location>
        <begin position="153"/>
        <end position="168"/>
    </location>
</feature>
<comment type="caution">
    <text evidence="2">The sequence shown here is derived from an EMBL/GenBank/DDBJ whole genome shotgun (WGS) entry which is preliminary data.</text>
</comment>
<feature type="region of interest" description="Disordered" evidence="1">
    <location>
        <begin position="141"/>
        <end position="168"/>
    </location>
</feature>
<evidence type="ECO:0000313" key="2">
    <source>
        <dbReference type="EMBL" id="CAK0874004.1"/>
    </source>
</evidence>
<dbReference type="Proteomes" id="UP001189429">
    <property type="component" value="Unassembled WGS sequence"/>
</dbReference>
<evidence type="ECO:0000256" key="1">
    <source>
        <dbReference type="SAM" id="MobiDB-lite"/>
    </source>
</evidence>
<evidence type="ECO:0000313" key="3">
    <source>
        <dbReference type="Proteomes" id="UP001189429"/>
    </source>
</evidence>
<evidence type="ECO:0008006" key="4">
    <source>
        <dbReference type="Google" id="ProtNLM"/>
    </source>
</evidence>
<keyword evidence="3" id="KW-1185">Reference proteome</keyword>
<protein>
    <recommendedName>
        <fullName evidence="4">J domain-containing protein</fullName>
    </recommendedName>
</protein>
<accession>A0ABN9VL32</accession>
<feature type="compositionally biased region" description="Pro residues" evidence="1">
    <location>
        <begin position="420"/>
        <end position="433"/>
    </location>
</feature>
<proteinExistence type="predicted"/>
<feature type="region of interest" description="Disordered" evidence="1">
    <location>
        <begin position="88"/>
        <end position="119"/>
    </location>
</feature>
<feature type="compositionally biased region" description="Low complexity" evidence="1">
    <location>
        <begin position="436"/>
        <end position="445"/>
    </location>
</feature>
<feature type="compositionally biased region" description="Basic residues" evidence="1">
    <location>
        <begin position="45"/>
        <end position="66"/>
    </location>
</feature>
<organism evidence="2 3">
    <name type="scientific">Prorocentrum cordatum</name>
    <dbReference type="NCBI Taxonomy" id="2364126"/>
    <lineage>
        <taxon>Eukaryota</taxon>
        <taxon>Sar</taxon>
        <taxon>Alveolata</taxon>
        <taxon>Dinophyceae</taxon>
        <taxon>Prorocentrales</taxon>
        <taxon>Prorocentraceae</taxon>
        <taxon>Prorocentrum</taxon>
    </lineage>
</organism>
<dbReference type="EMBL" id="CAUYUJ010017349">
    <property type="protein sequence ID" value="CAK0874004.1"/>
    <property type="molecule type" value="Genomic_DNA"/>
</dbReference>
<sequence>MAKSSPAMSRQPPCGEQGPAGGPAAAAAGRIGRLPGPPGGATRGRAQRRRLGPWRWRPRRHRRLRLRQGTAACREVPARAGGAPRLLLRGRPRAAGLRQGSRGREDEGHGLQAAGRRGELRDQQTCVSTCLRTPRAKFSGGRWDPLTTPLPQRRPRRRRWRRPRRAPRARWCGGGGPVPLWEVRADVLELAYEALASSKASERELEASKEAARILALKKSRFASTAAWGFSLLDITARDKASVHRGYRTLMRKLHPDKAGCVQGVLEAAELAREAKEACERHTSTESLPPMPRGLRFERKCSDPGKRTFLLHWSPFSATEVACVRRYIVQVFDPAYGRALKVADLEPDYSEELGRYVSVEEITTYELSEEVLSKMPKVWSEPVVKVTVAAANQAGQSAFASINVPLRAAPASVLPARPASRPPGPAWRPPSPQRCPGGAASPDASGGEDGWPTSSSSGSFARFTKLGISALGWSRRRSLLW</sequence>
<feature type="region of interest" description="Disordered" evidence="1">
    <location>
        <begin position="414"/>
        <end position="460"/>
    </location>
</feature>